<proteinExistence type="predicted"/>
<evidence type="ECO:0000256" key="1">
    <source>
        <dbReference type="SAM" id="MobiDB-lite"/>
    </source>
</evidence>
<gene>
    <name evidence="2" type="ORF">BO82DRAFT_349560</name>
</gene>
<feature type="region of interest" description="Disordered" evidence="1">
    <location>
        <begin position="57"/>
        <end position="85"/>
    </location>
</feature>
<dbReference type="GeneID" id="37136638"/>
<accession>A0A319D7S2</accession>
<dbReference type="Proteomes" id="UP000248340">
    <property type="component" value="Unassembled WGS sequence"/>
</dbReference>
<reference evidence="2 3" key="1">
    <citation type="submission" date="2016-12" db="EMBL/GenBank/DDBJ databases">
        <title>The genomes of Aspergillus section Nigri reveals drivers in fungal speciation.</title>
        <authorList>
            <consortium name="DOE Joint Genome Institute"/>
            <person name="Vesth T.C."/>
            <person name="Nybo J."/>
            <person name="Theobald S."/>
            <person name="Brandl J."/>
            <person name="Frisvad J.C."/>
            <person name="Nielsen K.F."/>
            <person name="Lyhne E.K."/>
            <person name="Kogle M.E."/>
            <person name="Kuo A."/>
            <person name="Riley R."/>
            <person name="Clum A."/>
            <person name="Nolan M."/>
            <person name="Lipzen A."/>
            <person name="Salamov A."/>
            <person name="Henrissat B."/>
            <person name="Wiebenga A."/>
            <person name="De Vries R.P."/>
            <person name="Grigoriev I.V."/>
            <person name="Mortensen U.H."/>
            <person name="Andersen M.R."/>
            <person name="Baker S.E."/>
        </authorList>
    </citation>
    <scope>NUCLEOTIDE SEQUENCE [LARGE SCALE GENOMIC DNA]</scope>
    <source>
        <strain evidence="2 3">CBS 121591</strain>
    </source>
</reference>
<dbReference type="VEuPathDB" id="FungiDB:BO82DRAFT_349560"/>
<sequence length="85" mass="9112">MAVPVHSHPLNYIVAVIGAADAASLRRSTSKSLPMQASCQGQLSLGHPGKRFLIQPEPTPRLPTKNAHGPTIPRVEFPNGPFGRH</sequence>
<dbReference type="AlphaFoldDB" id="A0A319D7S2"/>
<name>A0A319D7S2_9EURO</name>
<protein>
    <submittedName>
        <fullName evidence="2">Uncharacterized protein</fullName>
    </submittedName>
</protein>
<evidence type="ECO:0000313" key="3">
    <source>
        <dbReference type="Proteomes" id="UP000248340"/>
    </source>
</evidence>
<evidence type="ECO:0000313" key="2">
    <source>
        <dbReference type="EMBL" id="PYH87023.1"/>
    </source>
</evidence>
<dbReference type="EMBL" id="KZ821674">
    <property type="protein sequence ID" value="PYH87023.1"/>
    <property type="molecule type" value="Genomic_DNA"/>
</dbReference>
<dbReference type="RefSeq" id="XP_025497223.1">
    <property type="nucleotide sequence ID" value="XM_025633897.1"/>
</dbReference>
<keyword evidence="3" id="KW-1185">Reference proteome</keyword>
<organism evidence="2 3">
    <name type="scientific">Aspergillus uvarum CBS 121591</name>
    <dbReference type="NCBI Taxonomy" id="1448315"/>
    <lineage>
        <taxon>Eukaryota</taxon>
        <taxon>Fungi</taxon>
        <taxon>Dikarya</taxon>
        <taxon>Ascomycota</taxon>
        <taxon>Pezizomycotina</taxon>
        <taxon>Eurotiomycetes</taxon>
        <taxon>Eurotiomycetidae</taxon>
        <taxon>Eurotiales</taxon>
        <taxon>Aspergillaceae</taxon>
        <taxon>Aspergillus</taxon>
        <taxon>Aspergillus subgen. Circumdati</taxon>
    </lineage>
</organism>